<dbReference type="PANTHER" id="PTHR36350:SF3">
    <property type="entry name" value="TRANSMEMBRANE PROTEIN"/>
    <property type="match status" value="1"/>
</dbReference>
<accession>A0ABP0YL03</accession>
<sequence length="261" mass="30508">MFHSLLLEARDFFLIMKNFFNNFTVQTRYGTTAGTAASSFIISSVGLVLIYVLTQVIKEKNYHRVFTRSMSMGALHGGKPAMKRLLQYYKMRANPKNKDKYLKKAEDKINSVHPNFLKIQGIVAKLEMIGQEDKAIELLKRAEKKAKENSLPHQEYEYQMLLVEALIYKGNFAEAEIVPCLHNGDISDVRRPLYKAIIQLLLRNTKKAEEEWEEFKNTRNQYLFPPDVKDSQFYALLKDFEEFKKVVHLLEQEIFEKKKAK</sequence>
<name>A0ABP0YL03_9ROSI</name>
<reference evidence="2 3" key="1">
    <citation type="submission" date="2024-03" db="EMBL/GenBank/DDBJ databases">
        <authorList>
            <person name="Gkanogiannis A."/>
            <person name="Becerra Lopez-Lavalle L."/>
        </authorList>
    </citation>
    <scope>NUCLEOTIDE SEQUENCE [LARGE SCALE GENOMIC DNA]</scope>
</reference>
<protein>
    <submittedName>
        <fullName evidence="2">Uncharacterized protein</fullName>
    </submittedName>
</protein>
<keyword evidence="1" id="KW-0472">Membrane</keyword>
<keyword evidence="1" id="KW-0812">Transmembrane</keyword>
<dbReference type="PANTHER" id="PTHR36350">
    <property type="entry name" value="TRANSMEMBRANE PROTEIN"/>
    <property type="match status" value="1"/>
</dbReference>
<dbReference type="EMBL" id="OZ021738">
    <property type="protein sequence ID" value="CAK9321197.1"/>
    <property type="molecule type" value="Genomic_DNA"/>
</dbReference>
<keyword evidence="3" id="KW-1185">Reference proteome</keyword>
<evidence type="ECO:0000256" key="1">
    <source>
        <dbReference type="SAM" id="Phobius"/>
    </source>
</evidence>
<evidence type="ECO:0000313" key="2">
    <source>
        <dbReference type="EMBL" id="CAK9321197.1"/>
    </source>
</evidence>
<keyword evidence="1" id="KW-1133">Transmembrane helix</keyword>
<organism evidence="2 3">
    <name type="scientific">Citrullus colocynthis</name>
    <name type="common">colocynth</name>
    <dbReference type="NCBI Taxonomy" id="252529"/>
    <lineage>
        <taxon>Eukaryota</taxon>
        <taxon>Viridiplantae</taxon>
        <taxon>Streptophyta</taxon>
        <taxon>Embryophyta</taxon>
        <taxon>Tracheophyta</taxon>
        <taxon>Spermatophyta</taxon>
        <taxon>Magnoliopsida</taxon>
        <taxon>eudicotyledons</taxon>
        <taxon>Gunneridae</taxon>
        <taxon>Pentapetalae</taxon>
        <taxon>rosids</taxon>
        <taxon>fabids</taxon>
        <taxon>Cucurbitales</taxon>
        <taxon>Cucurbitaceae</taxon>
        <taxon>Benincaseae</taxon>
        <taxon>Citrullus</taxon>
    </lineage>
</organism>
<proteinExistence type="predicted"/>
<dbReference type="Proteomes" id="UP001642487">
    <property type="component" value="Chromosome 4"/>
</dbReference>
<feature type="transmembrane region" description="Helical" evidence="1">
    <location>
        <begin position="33"/>
        <end position="54"/>
    </location>
</feature>
<evidence type="ECO:0000313" key="3">
    <source>
        <dbReference type="Proteomes" id="UP001642487"/>
    </source>
</evidence>
<gene>
    <name evidence="2" type="ORF">CITCOLO1_LOCUS13265</name>
</gene>